<dbReference type="RefSeq" id="WP_061101881.1">
    <property type="nucleotide sequence ID" value="NZ_JADMXM010000014.1"/>
</dbReference>
<evidence type="ECO:0000256" key="5">
    <source>
        <dbReference type="ARBA" id="ARBA00023136"/>
    </source>
</evidence>
<feature type="transmembrane region" description="Helical" evidence="7">
    <location>
        <begin position="349"/>
        <end position="370"/>
    </location>
</feature>
<feature type="transmembrane region" description="Helical" evidence="7">
    <location>
        <begin position="409"/>
        <end position="430"/>
    </location>
</feature>
<accession>A0A135YQC9</accession>
<dbReference type="PATRIC" id="fig|1261.5.peg.1303"/>
<evidence type="ECO:0000259" key="8">
    <source>
        <dbReference type="Pfam" id="PF03772"/>
    </source>
</evidence>
<evidence type="ECO:0000256" key="6">
    <source>
        <dbReference type="SAM" id="MobiDB-lite"/>
    </source>
</evidence>
<proteinExistence type="predicted"/>
<dbReference type="InterPro" id="IPR052159">
    <property type="entry name" value="Competence_DNA_uptake"/>
</dbReference>
<evidence type="ECO:0000256" key="1">
    <source>
        <dbReference type="ARBA" id="ARBA00004651"/>
    </source>
</evidence>
<feature type="transmembrane region" description="Helical" evidence="7">
    <location>
        <begin position="382"/>
        <end position="403"/>
    </location>
</feature>
<dbReference type="PANTHER" id="PTHR30619">
    <property type="entry name" value="DNA INTERNALIZATION/COMPETENCE PROTEIN COMEC/REC2"/>
    <property type="match status" value="1"/>
</dbReference>
<feature type="transmembrane region" description="Helical" evidence="7">
    <location>
        <begin position="263"/>
        <end position="280"/>
    </location>
</feature>
<evidence type="ECO:0000256" key="2">
    <source>
        <dbReference type="ARBA" id="ARBA00022475"/>
    </source>
</evidence>
<evidence type="ECO:0000256" key="3">
    <source>
        <dbReference type="ARBA" id="ARBA00022692"/>
    </source>
</evidence>
<dbReference type="Pfam" id="PF03772">
    <property type="entry name" value="Competence"/>
    <property type="match status" value="1"/>
</dbReference>
<gene>
    <name evidence="9" type="ORF">HMPREF3195_01299</name>
</gene>
<comment type="subcellular location">
    <subcellularLocation>
        <location evidence="1">Cell membrane</location>
        <topology evidence="1">Multi-pass membrane protein</topology>
    </subcellularLocation>
</comment>
<dbReference type="NCBIfam" id="TIGR00360">
    <property type="entry name" value="ComEC_N-term"/>
    <property type="match status" value="1"/>
</dbReference>
<evidence type="ECO:0000256" key="7">
    <source>
        <dbReference type="SAM" id="Phobius"/>
    </source>
</evidence>
<evidence type="ECO:0000256" key="4">
    <source>
        <dbReference type="ARBA" id="ARBA00022989"/>
    </source>
</evidence>
<dbReference type="PANTHER" id="PTHR30619:SF1">
    <property type="entry name" value="RECOMBINATION PROTEIN 2"/>
    <property type="match status" value="1"/>
</dbReference>
<feature type="transmembrane region" description="Helical" evidence="7">
    <location>
        <begin position="451"/>
        <end position="470"/>
    </location>
</feature>
<dbReference type="EMBL" id="LSQZ01000068">
    <property type="protein sequence ID" value="KXI11590.1"/>
    <property type="molecule type" value="Genomic_DNA"/>
</dbReference>
<keyword evidence="5 7" id="KW-0472">Membrane</keyword>
<dbReference type="AlphaFoldDB" id="A0A135YQC9"/>
<feature type="transmembrane region" description="Helical" evidence="7">
    <location>
        <begin position="234"/>
        <end position="254"/>
    </location>
</feature>
<feature type="transmembrane region" description="Helical" evidence="7">
    <location>
        <begin position="286"/>
        <end position="310"/>
    </location>
</feature>
<evidence type="ECO:0000313" key="9">
    <source>
        <dbReference type="EMBL" id="KXI11590.1"/>
    </source>
</evidence>
<keyword evidence="3 7" id="KW-0812">Transmembrane</keyword>
<feature type="region of interest" description="Disordered" evidence="6">
    <location>
        <begin position="54"/>
        <end position="88"/>
    </location>
</feature>
<dbReference type="InterPro" id="IPR004477">
    <property type="entry name" value="ComEC_N"/>
</dbReference>
<dbReference type="GO" id="GO:0005886">
    <property type="term" value="C:plasma membrane"/>
    <property type="evidence" value="ECO:0007669"/>
    <property type="project" value="UniProtKB-SubCell"/>
</dbReference>
<dbReference type="eggNOG" id="COG0658">
    <property type="taxonomic scope" value="Bacteria"/>
</dbReference>
<protein>
    <submittedName>
        <fullName evidence="9">ComEC/Rec2-like protein</fullName>
    </submittedName>
</protein>
<sequence length="490" mass="56692">MRRWGIFLFCLVLFVKAGPIIKDDISQFYAREAFDARYEGVHKDRYKINYKSNYKNNHKNNYKNNHKNNYKENYRGDNKNNSKKRYSPKVQARGTVKNIIIKKKTVEYWFDDFIAVKMKYKNNYKNKSRDCQIGDRVLVLGLEEDLNDFYIGDFNYGRHLRSKGCKKYIRISDMKKVSENPAYRLIGRIKKYIIDSNRTLYKKNSDILNAVLVADKTTLKDEDKYIFSDSGTSHVMAVSGLHVGIICGIILIFVGKINSIKRLSILCVFLLFYNCLVGGGPSISRAILMTILSCLGFFVFRQVDLINILFIIASIMVLQNPYIIYNISFELSFLAMLSLAIFTKYIKQYVYSDILAGSISVAIFTSPLVLYKFETVSTMGVLGNLVILPMMALIICLDMLSIITYYINIPIYSILAYINSSIIDLVMVLLKRIGDYGVNNIDVRDPSLFKLLTYYIIVVGLAIYLDYYYIEKGKYTRELYLVKEEVVEHI</sequence>
<organism evidence="9 10">
    <name type="scientific">Peptostreptococcus anaerobius</name>
    <dbReference type="NCBI Taxonomy" id="1261"/>
    <lineage>
        <taxon>Bacteria</taxon>
        <taxon>Bacillati</taxon>
        <taxon>Bacillota</taxon>
        <taxon>Clostridia</taxon>
        <taxon>Peptostreptococcales</taxon>
        <taxon>Peptostreptococcaceae</taxon>
        <taxon>Peptostreptococcus</taxon>
    </lineage>
</organism>
<dbReference type="Proteomes" id="UP000070326">
    <property type="component" value="Unassembled WGS sequence"/>
</dbReference>
<keyword evidence="4 7" id="KW-1133">Transmembrane helix</keyword>
<feature type="domain" description="ComEC/Rec2-related protein" evidence="8">
    <location>
        <begin position="212"/>
        <end position="465"/>
    </location>
</feature>
<dbReference type="STRING" id="1261.HMPREF3195_01299"/>
<name>A0A135YQC9_9FIRM</name>
<comment type="caution">
    <text evidence="9">The sequence shown here is derived from an EMBL/GenBank/DDBJ whole genome shotgun (WGS) entry which is preliminary data.</text>
</comment>
<feature type="compositionally biased region" description="Basic residues" evidence="6">
    <location>
        <begin position="56"/>
        <end position="68"/>
    </location>
</feature>
<evidence type="ECO:0000313" key="10">
    <source>
        <dbReference type="Proteomes" id="UP000070326"/>
    </source>
</evidence>
<keyword evidence="2" id="KW-1003">Cell membrane</keyword>
<reference evidence="9 10" key="1">
    <citation type="submission" date="2016-02" db="EMBL/GenBank/DDBJ databases">
        <authorList>
            <person name="Wen L."/>
            <person name="He K."/>
            <person name="Yang H."/>
        </authorList>
    </citation>
    <scope>NUCLEOTIDE SEQUENCE [LARGE SCALE GENOMIC DNA]</scope>
    <source>
        <strain evidence="9 10">MJR8628A</strain>
    </source>
</reference>
<feature type="compositionally biased region" description="Basic and acidic residues" evidence="6">
    <location>
        <begin position="69"/>
        <end position="80"/>
    </location>
</feature>